<dbReference type="HOGENOM" id="CLU_1689400_0_0_1"/>
<dbReference type="AlphaFoldDB" id="A0A0D9YUE2"/>
<accession>A0A0D9YUE2</accession>
<feature type="compositionally biased region" description="Gly residues" evidence="1">
    <location>
        <begin position="44"/>
        <end position="72"/>
    </location>
</feature>
<sequence length="156" mass="15885">MTYGTKGTPWEGFKASNLTANTPIIVYEAGAPGGRRRVSAAGDGQRGGGNGIDGRRSGGGGRSCGRAGGGATRGWAAGRGGALDFLHNSDAIYVMRDGVVAQSGRYHDLLRAGGSDFAVLVAAHESSMELVESVVPGPAPSPNDLLLSYQQPAVRA</sequence>
<dbReference type="EnsemblPlants" id="OGLUM02G22910.1">
    <property type="protein sequence ID" value="OGLUM02G22910.1"/>
    <property type="gene ID" value="OGLUM02G22910"/>
</dbReference>
<keyword evidence="3" id="KW-1185">Reference proteome</keyword>
<proteinExistence type="predicted"/>
<evidence type="ECO:0000256" key="1">
    <source>
        <dbReference type="SAM" id="MobiDB-lite"/>
    </source>
</evidence>
<name>A0A0D9YUE2_9ORYZ</name>
<reference evidence="2" key="2">
    <citation type="submission" date="2018-05" db="EMBL/GenBank/DDBJ databases">
        <title>OgluRS3 (Oryza glumaepatula Reference Sequence Version 3).</title>
        <authorList>
            <person name="Zhang J."/>
            <person name="Kudrna D."/>
            <person name="Lee S."/>
            <person name="Talag J."/>
            <person name="Welchert J."/>
            <person name="Wing R.A."/>
        </authorList>
    </citation>
    <scope>NUCLEOTIDE SEQUENCE [LARGE SCALE GENOMIC DNA]</scope>
</reference>
<protein>
    <submittedName>
        <fullName evidence="2">Uncharacterized protein</fullName>
    </submittedName>
</protein>
<dbReference type="Proteomes" id="UP000026961">
    <property type="component" value="Chromosome 2"/>
</dbReference>
<dbReference type="Gramene" id="OGLUM02G22910.1">
    <property type="protein sequence ID" value="OGLUM02G22910.1"/>
    <property type="gene ID" value="OGLUM02G22910"/>
</dbReference>
<dbReference type="eggNOG" id="KOG0054">
    <property type="taxonomic scope" value="Eukaryota"/>
</dbReference>
<organism evidence="2">
    <name type="scientific">Oryza glumipatula</name>
    <dbReference type="NCBI Taxonomy" id="40148"/>
    <lineage>
        <taxon>Eukaryota</taxon>
        <taxon>Viridiplantae</taxon>
        <taxon>Streptophyta</taxon>
        <taxon>Embryophyta</taxon>
        <taxon>Tracheophyta</taxon>
        <taxon>Spermatophyta</taxon>
        <taxon>Magnoliopsida</taxon>
        <taxon>Liliopsida</taxon>
        <taxon>Poales</taxon>
        <taxon>Poaceae</taxon>
        <taxon>BOP clade</taxon>
        <taxon>Oryzoideae</taxon>
        <taxon>Oryzeae</taxon>
        <taxon>Oryzinae</taxon>
        <taxon>Oryza</taxon>
    </lineage>
</organism>
<evidence type="ECO:0000313" key="2">
    <source>
        <dbReference type="EnsemblPlants" id="OGLUM02G22910.1"/>
    </source>
</evidence>
<reference evidence="2" key="1">
    <citation type="submission" date="2015-04" db="UniProtKB">
        <authorList>
            <consortium name="EnsemblPlants"/>
        </authorList>
    </citation>
    <scope>IDENTIFICATION</scope>
</reference>
<feature type="region of interest" description="Disordered" evidence="1">
    <location>
        <begin position="34"/>
        <end position="72"/>
    </location>
</feature>
<dbReference type="STRING" id="40148.A0A0D9YUE2"/>
<evidence type="ECO:0000313" key="3">
    <source>
        <dbReference type="Proteomes" id="UP000026961"/>
    </source>
</evidence>